<dbReference type="InterPro" id="IPR008949">
    <property type="entry name" value="Isoprenoid_synthase_dom_sf"/>
</dbReference>
<dbReference type="Proteomes" id="UP000619041">
    <property type="component" value="Unassembled WGS sequence"/>
</dbReference>
<evidence type="ECO:0000313" key="9">
    <source>
        <dbReference type="Proteomes" id="UP000619041"/>
    </source>
</evidence>
<dbReference type="SFLD" id="SFLDS00005">
    <property type="entry name" value="Isoprenoid_Synthase_Type_I"/>
    <property type="match status" value="1"/>
</dbReference>
<dbReference type="InterPro" id="IPR000092">
    <property type="entry name" value="Polyprenyl_synt"/>
</dbReference>
<dbReference type="RefSeq" id="WP_188644110.1">
    <property type="nucleotide sequence ID" value="NZ_BMKL01000001.1"/>
</dbReference>
<dbReference type="PROSITE" id="PS00444">
    <property type="entry name" value="POLYPRENYL_SYNTHASE_2"/>
    <property type="match status" value="1"/>
</dbReference>
<keyword evidence="6" id="KW-0414">Isoprene biosynthesis</keyword>
<gene>
    <name evidence="8" type="ORF">GCM10011515_09800</name>
</gene>
<reference evidence="9" key="1">
    <citation type="journal article" date="2019" name="Int. J. Syst. Evol. Microbiol.">
        <title>The Global Catalogue of Microorganisms (GCM) 10K type strain sequencing project: providing services to taxonomists for standard genome sequencing and annotation.</title>
        <authorList>
            <consortium name="The Broad Institute Genomics Platform"/>
            <consortium name="The Broad Institute Genome Sequencing Center for Infectious Disease"/>
            <person name="Wu L."/>
            <person name="Ma J."/>
        </authorList>
    </citation>
    <scope>NUCLEOTIDE SEQUENCE [LARGE SCALE GENOMIC DNA]</scope>
    <source>
        <strain evidence="9">CGMCC 1.15959</strain>
    </source>
</reference>
<dbReference type="EMBL" id="BMKL01000001">
    <property type="protein sequence ID" value="GGD92150.1"/>
    <property type="molecule type" value="Genomic_DNA"/>
</dbReference>
<dbReference type="SUPFAM" id="SSF48576">
    <property type="entry name" value="Terpenoid synthases"/>
    <property type="match status" value="1"/>
</dbReference>
<accession>A0ABQ1S694</accession>
<sequence length="303" mass="32194">MIDRLDDDGSRLADALARIQREVDAAFSGFLPVPEDARSRLVEAMRYAAIGGGKRVRPLLTVATAAMYAVQRDAAVRAGCAVEAIHVYSLVHDDLPCMDDDDLRHGKPTLHKAFDEATAVLAGDSLHALAFEILSMPETSADPIVRAQLIAALAGASGWNGMAGGQMMDIAAEGQGYDLPTITRLQQLKTGALLGAAVEMGAILGRVPEEGRSHLRYYARDIGLAFQIADDLLDVEGDEAAAGKALRKDEDAGKATFVSLMGVEAARTQANALVTQAVGHLAAHGPEADLLRALARYIVERDR</sequence>
<evidence type="ECO:0000256" key="3">
    <source>
        <dbReference type="ARBA" id="ARBA00022679"/>
    </source>
</evidence>
<protein>
    <submittedName>
        <fullName evidence="8">Farnesyl-diphosphate synthase</fullName>
    </submittedName>
</protein>
<dbReference type="Pfam" id="PF00348">
    <property type="entry name" value="polyprenyl_synt"/>
    <property type="match status" value="1"/>
</dbReference>
<evidence type="ECO:0000256" key="6">
    <source>
        <dbReference type="ARBA" id="ARBA00023229"/>
    </source>
</evidence>
<evidence type="ECO:0000256" key="5">
    <source>
        <dbReference type="ARBA" id="ARBA00022842"/>
    </source>
</evidence>
<dbReference type="CDD" id="cd00685">
    <property type="entry name" value="Trans_IPPS_HT"/>
    <property type="match status" value="1"/>
</dbReference>
<name>A0ABQ1S694_9SPHN</name>
<dbReference type="InterPro" id="IPR053378">
    <property type="entry name" value="Prenyl_diphosphate_synthase"/>
</dbReference>
<comment type="caution">
    <text evidence="8">The sequence shown here is derived from an EMBL/GenBank/DDBJ whole genome shotgun (WGS) entry which is preliminary data.</text>
</comment>
<dbReference type="Gene3D" id="1.10.600.10">
    <property type="entry name" value="Farnesyl Diphosphate Synthase"/>
    <property type="match status" value="1"/>
</dbReference>
<proteinExistence type="inferred from homology"/>
<keyword evidence="3 7" id="KW-0808">Transferase</keyword>
<keyword evidence="9" id="KW-1185">Reference proteome</keyword>
<organism evidence="8 9">
    <name type="scientific">Tsuneonella deserti</name>
    <dbReference type="NCBI Taxonomy" id="2035528"/>
    <lineage>
        <taxon>Bacteria</taxon>
        <taxon>Pseudomonadati</taxon>
        <taxon>Pseudomonadota</taxon>
        <taxon>Alphaproteobacteria</taxon>
        <taxon>Sphingomonadales</taxon>
        <taxon>Erythrobacteraceae</taxon>
        <taxon>Tsuneonella</taxon>
    </lineage>
</organism>
<dbReference type="PANTHER" id="PTHR43281">
    <property type="entry name" value="FARNESYL DIPHOSPHATE SYNTHASE"/>
    <property type="match status" value="1"/>
</dbReference>
<evidence type="ECO:0000256" key="7">
    <source>
        <dbReference type="RuleBase" id="RU004466"/>
    </source>
</evidence>
<comment type="cofactor">
    <cofactor evidence="1">
        <name>Mg(2+)</name>
        <dbReference type="ChEBI" id="CHEBI:18420"/>
    </cofactor>
</comment>
<dbReference type="NCBIfam" id="NF045485">
    <property type="entry name" value="FPPsyn"/>
    <property type="match status" value="1"/>
</dbReference>
<comment type="similarity">
    <text evidence="2 7">Belongs to the FPP/GGPP synthase family.</text>
</comment>
<evidence type="ECO:0000256" key="2">
    <source>
        <dbReference type="ARBA" id="ARBA00006706"/>
    </source>
</evidence>
<keyword evidence="5" id="KW-0460">Magnesium</keyword>
<dbReference type="InterPro" id="IPR033749">
    <property type="entry name" value="Polyprenyl_synt_CS"/>
</dbReference>
<evidence type="ECO:0000256" key="4">
    <source>
        <dbReference type="ARBA" id="ARBA00022723"/>
    </source>
</evidence>
<dbReference type="SFLD" id="SFLDG01017">
    <property type="entry name" value="Polyprenyl_Transferase_Like"/>
    <property type="match status" value="1"/>
</dbReference>
<keyword evidence="4" id="KW-0479">Metal-binding</keyword>
<dbReference type="PANTHER" id="PTHR43281:SF1">
    <property type="entry name" value="FARNESYL DIPHOSPHATE SYNTHASE"/>
    <property type="match status" value="1"/>
</dbReference>
<evidence type="ECO:0000256" key="1">
    <source>
        <dbReference type="ARBA" id="ARBA00001946"/>
    </source>
</evidence>
<evidence type="ECO:0000313" key="8">
    <source>
        <dbReference type="EMBL" id="GGD92150.1"/>
    </source>
</evidence>